<gene>
    <name evidence="1" type="ORF">BpHYR1_008279</name>
</gene>
<dbReference type="AlphaFoldDB" id="A0A3M7Q146"/>
<dbReference type="Proteomes" id="UP000276133">
    <property type="component" value="Unassembled WGS sequence"/>
</dbReference>
<keyword evidence="2" id="KW-1185">Reference proteome</keyword>
<name>A0A3M7Q146_BRAPC</name>
<sequence>MNLYLFNNCPIMLVRGQFVVKVCVTTKMPMAKKNKVFAQYFVPFKTKKIFKISGSASSDDYQPMLSYI</sequence>
<evidence type="ECO:0000313" key="1">
    <source>
        <dbReference type="EMBL" id="RNA05033.1"/>
    </source>
</evidence>
<proteinExistence type="predicted"/>
<reference evidence="1 2" key="1">
    <citation type="journal article" date="2018" name="Sci. Rep.">
        <title>Genomic signatures of local adaptation to the degree of environmental predictability in rotifers.</title>
        <authorList>
            <person name="Franch-Gras L."/>
            <person name="Hahn C."/>
            <person name="Garcia-Roger E.M."/>
            <person name="Carmona M.J."/>
            <person name="Serra M."/>
            <person name="Gomez A."/>
        </authorList>
    </citation>
    <scope>NUCLEOTIDE SEQUENCE [LARGE SCALE GENOMIC DNA]</scope>
    <source>
        <strain evidence="1">HYR1</strain>
    </source>
</reference>
<accession>A0A3M7Q146</accession>
<comment type="caution">
    <text evidence="1">The sequence shown here is derived from an EMBL/GenBank/DDBJ whole genome shotgun (WGS) entry which is preliminary data.</text>
</comment>
<protein>
    <submittedName>
        <fullName evidence="1">Uncharacterized protein</fullName>
    </submittedName>
</protein>
<organism evidence="1 2">
    <name type="scientific">Brachionus plicatilis</name>
    <name type="common">Marine rotifer</name>
    <name type="synonym">Brachionus muelleri</name>
    <dbReference type="NCBI Taxonomy" id="10195"/>
    <lineage>
        <taxon>Eukaryota</taxon>
        <taxon>Metazoa</taxon>
        <taxon>Spiralia</taxon>
        <taxon>Gnathifera</taxon>
        <taxon>Rotifera</taxon>
        <taxon>Eurotatoria</taxon>
        <taxon>Monogononta</taxon>
        <taxon>Pseudotrocha</taxon>
        <taxon>Ploima</taxon>
        <taxon>Brachionidae</taxon>
        <taxon>Brachionus</taxon>
    </lineage>
</organism>
<dbReference type="EMBL" id="REGN01007884">
    <property type="protein sequence ID" value="RNA05033.1"/>
    <property type="molecule type" value="Genomic_DNA"/>
</dbReference>
<evidence type="ECO:0000313" key="2">
    <source>
        <dbReference type="Proteomes" id="UP000276133"/>
    </source>
</evidence>